<reference evidence="1" key="1">
    <citation type="journal article" date="2014" name="Front. Microbiol.">
        <title>High frequency of phylogenetically diverse reductive dehalogenase-homologous genes in deep subseafloor sedimentary metagenomes.</title>
        <authorList>
            <person name="Kawai M."/>
            <person name="Futagami T."/>
            <person name="Toyoda A."/>
            <person name="Takaki Y."/>
            <person name="Nishi S."/>
            <person name="Hori S."/>
            <person name="Arai W."/>
            <person name="Tsubouchi T."/>
            <person name="Morono Y."/>
            <person name="Uchiyama I."/>
            <person name="Ito T."/>
            <person name="Fujiyama A."/>
            <person name="Inagaki F."/>
            <person name="Takami H."/>
        </authorList>
    </citation>
    <scope>NUCLEOTIDE SEQUENCE</scope>
    <source>
        <strain evidence="1">Expedition CK06-06</strain>
    </source>
</reference>
<dbReference type="EMBL" id="BARS01003110">
    <property type="protein sequence ID" value="GAF77712.1"/>
    <property type="molecule type" value="Genomic_DNA"/>
</dbReference>
<protein>
    <recommendedName>
        <fullName evidence="2">Late embryogenesis abundant protein LEA-2 subgroup domain-containing protein</fullName>
    </recommendedName>
</protein>
<evidence type="ECO:0000313" key="1">
    <source>
        <dbReference type="EMBL" id="GAF77712.1"/>
    </source>
</evidence>
<sequence>MNKRLALITVLLFGLGVLLASCASVQVKPTEENFKDPVIRIDYIGLSYWEGFWTYGKAKVEKGKAPKFGGSSPATLEFVFNIENPNSYPVLLEDSQFFLFFDDYELRVVNDNNEMWIPAGKINQKVLHVTLTATTTWGKFLLAGKQLAMERGDDPWKKVEEWWTKFPDMSFPIDLKEGAFTFTANGISKTVPYQVRYVQ</sequence>
<dbReference type="AlphaFoldDB" id="X0SPB3"/>
<evidence type="ECO:0008006" key="2">
    <source>
        <dbReference type="Google" id="ProtNLM"/>
    </source>
</evidence>
<gene>
    <name evidence="1" type="ORF">S01H1_05989</name>
</gene>
<dbReference type="SUPFAM" id="SSF117070">
    <property type="entry name" value="LEA14-like"/>
    <property type="match status" value="1"/>
</dbReference>
<proteinExistence type="predicted"/>
<organism evidence="1">
    <name type="scientific">marine sediment metagenome</name>
    <dbReference type="NCBI Taxonomy" id="412755"/>
    <lineage>
        <taxon>unclassified sequences</taxon>
        <taxon>metagenomes</taxon>
        <taxon>ecological metagenomes</taxon>
    </lineage>
</organism>
<accession>X0SPB3</accession>
<comment type="caution">
    <text evidence="1">The sequence shown here is derived from an EMBL/GenBank/DDBJ whole genome shotgun (WGS) entry which is preliminary data.</text>
</comment>
<dbReference type="PROSITE" id="PS51257">
    <property type="entry name" value="PROKAR_LIPOPROTEIN"/>
    <property type="match status" value="1"/>
</dbReference>
<dbReference type="Gene3D" id="2.60.40.1820">
    <property type="match status" value="1"/>
</dbReference>
<name>X0SPB3_9ZZZZ</name>